<comment type="caution">
    <text evidence="1">The sequence shown here is derived from an EMBL/GenBank/DDBJ whole genome shotgun (WGS) entry which is preliminary data.</text>
</comment>
<evidence type="ECO:0000313" key="2">
    <source>
        <dbReference type="Proteomes" id="UP000004095"/>
    </source>
</evidence>
<accession>A1ZN68</accession>
<keyword evidence="2" id="KW-1185">Reference proteome</keyword>
<protein>
    <submittedName>
        <fullName evidence="1">Uncharacterized protein</fullName>
    </submittedName>
</protein>
<dbReference type="EMBL" id="AAWS01000017">
    <property type="protein sequence ID" value="EAY28249.1"/>
    <property type="molecule type" value="Genomic_DNA"/>
</dbReference>
<dbReference type="Proteomes" id="UP000004095">
    <property type="component" value="Unassembled WGS sequence"/>
</dbReference>
<gene>
    <name evidence="1" type="ORF">M23134_03510</name>
</gene>
<evidence type="ECO:0000313" key="1">
    <source>
        <dbReference type="EMBL" id="EAY28249.1"/>
    </source>
</evidence>
<dbReference type="AlphaFoldDB" id="A1ZN68"/>
<dbReference type="RefSeq" id="WP_002698454.1">
    <property type="nucleotide sequence ID" value="NZ_AAWS01000017.1"/>
</dbReference>
<sequence length="52" mass="6068">MSTLQITEEQKEKLAKITEENFWHIAKQVQDDVKVLNKQQEEEKTAQAPPSE</sequence>
<organism evidence="1 2">
    <name type="scientific">Microscilla marina ATCC 23134</name>
    <dbReference type="NCBI Taxonomy" id="313606"/>
    <lineage>
        <taxon>Bacteria</taxon>
        <taxon>Pseudomonadati</taxon>
        <taxon>Bacteroidota</taxon>
        <taxon>Cytophagia</taxon>
        <taxon>Cytophagales</taxon>
        <taxon>Microscillaceae</taxon>
        <taxon>Microscilla</taxon>
    </lineage>
</organism>
<name>A1ZN68_MICM2</name>
<proteinExistence type="predicted"/>
<reference evidence="1 2" key="1">
    <citation type="submission" date="2007-01" db="EMBL/GenBank/DDBJ databases">
        <authorList>
            <person name="Haygood M."/>
            <person name="Podell S."/>
            <person name="Anderson C."/>
            <person name="Hopkinson B."/>
            <person name="Roe K."/>
            <person name="Barbeau K."/>
            <person name="Gaasterland T."/>
            <person name="Ferriera S."/>
            <person name="Johnson J."/>
            <person name="Kravitz S."/>
            <person name="Beeson K."/>
            <person name="Sutton G."/>
            <person name="Rogers Y.-H."/>
            <person name="Friedman R."/>
            <person name="Frazier M."/>
            <person name="Venter J.C."/>
        </authorList>
    </citation>
    <scope>NUCLEOTIDE SEQUENCE [LARGE SCALE GENOMIC DNA]</scope>
    <source>
        <strain evidence="1 2">ATCC 23134</strain>
    </source>
</reference>